<gene>
    <name evidence="4" type="ORF">ACFSW8_16720</name>
</gene>
<sequence length="615" mass="69288">MKHTLLTLALSSCISISHAASYVPPNTEDKVLLKTDQLPLDTSTMRWISSYLTELARIHAGSDAKRLQASAKLLVIAEQLDHNNPKIKEAQVQLVSNKRTGAAGDMEAGRKRLRRILTYLNEDSGSSQGKLLASLILDALAPIVPTDSPLASYKAPQDIWKNTIPALSAFEKDPESTLVSNERIIHSDLKPMRPREEQKAAAGKIAFNDNKARSKSEDKAPKKHEGKASAEGWKRNEFTLKAPVYTYELVGEYNRPKYTRGITLLNIEVKPRSSSEGKLKIKSKPYHQHDHLSHQAWSVQHPLQALWDNLPAGEVQVETRQAYAHFNDNSLVVSPLILGLDASLRDSSLKSNLLTIASIDGRAQFKRSKDFWNTLGYLTETASDMRVLVGPDCEGDLLQLIALGKPDFFIKNEVIEISGLEQARHFYSKSDDSAVAEATALFAEVKEAIEHKSLRSMTENKYVREKLEKVLETMPNHLSAKILLEYGSRKKPSTLESKYFGYELSKHLHSISRKLTSESSNLGDDEALEQSKKIDEGIERLPKIISAEDRKIYDKVDKFSDELRAYARAKKNYEDKKNDYYKKSYIKKLRELKSLNNSLQIDIARLTGRSEKDED</sequence>
<evidence type="ECO:0000256" key="1">
    <source>
        <dbReference type="SAM" id="Coils"/>
    </source>
</evidence>
<keyword evidence="3" id="KW-0732">Signal</keyword>
<proteinExistence type="predicted"/>
<comment type="caution">
    <text evidence="4">The sequence shown here is derived from an EMBL/GenBank/DDBJ whole genome shotgun (WGS) entry which is preliminary data.</text>
</comment>
<evidence type="ECO:0000313" key="4">
    <source>
        <dbReference type="EMBL" id="MFD2160550.1"/>
    </source>
</evidence>
<dbReference type="Proteomes" id="UP001597389">
    <property type="component" value="Unassembled WGS sequence"/>
</dbReference>
<reference evidence="5" key="1">
    <citation type="journal article" date="2019" name="Int. J. Syst. Evol. Microbiol.">
        <title>The Global Catalogue of Microorganisms (GCM) 10K type strain sequencing project: providing services to taxonomists for standard genome sequencing and annotation.</title>
        <authorList>
            <consortium name="The Broad Institute Genomics Platform"/>
            <consortium name="The Broad Institute Genome Sequencing Center for Infectious Disease"/>
            <person name="Wu L."/>
            <person name="Ma J."/>
        </authorList>
    </citation>
    <scope>NUCLEOTIDE SEQUENCE [LARGE SCALE GENOMIC DNA]</scope>
    <source>
        <strain evidence="5">CCUG 57942</strain>
    </source>
</reference>
<feature type="compositionally biased region" description="Basic and acidic residues" evidence="2">
    <location>
        <begin position="210"/>
        <end position="220"/>
    </location>
</feature>
<feature type="signal peptide" evidence="3">
    <location>
        <begin position="1"/>
        <end position="19"/>
    </location>
</feature>
<feature type="chain" id="PRO_5047187564" evidence="3">
    <location>
        <begin position="20"/>
        <end position="615"/>
    </location>
</feature>
<feature type="compositionally biased region" description="Basic and acidic residues" evidence="2">
    <location>
        <begin position="184"/>
        <end position="199"/>
    </location>
</feature>
<feature type="coiled-coil region" evidence="1">
    <location>
        <begin position="556"/>
        <end position="609"/>
    </location>
</feature>
<evidence type="ECO:0000256" key="3">
    <source>
        <dbReference type="SAM" id="SignalP"/>
    </source>
</evidence>
<dbReference type="RefSeq" id="WP_377087936.1">
    <property type="nucleotide sequence ID" value="NZ_JBHSJL010000014.1"/>
</dbReference>
<evidence type="ECO:0000313" key="5">
    <source>
        <dbReference type="Proteomes" id="UP001597389"/>
    </source>
</evidence>
<protein>
    <submittedName>
        <fullName evidence="4">Uncharacterized protein</fullName>
    </submittedName>
</protein>
<feature type="region of interest" description="Disordered" evidence="2">
    <location>
        <begin position="184"/>
        <end position="230"/>
    </location>
</feature>
<accession>A0ABW4ZF82</accession>
<keyword evidence="1" id="KW-0175">Coiled coil</keyword>
<dbReference type="EMBL" id="JBHUJB010000083">
    <property type="protein sequence ID" value="MFD2160550.1"/>
    <property type="molecule type" value="Genomic_DNA"/>
</dbReference>
<name>A0ABW4ZF82_9BACT</name>
<keyword evidence="5" id="KW-1185">Reference proteome</keyword>
<organism evidence="4 5">
    <name type="scientific">Rubritalea tangerina</name>
    <dbReference type="NCBI Taxonomy" id="430798"/>
    <lineage>
        <taxon>Bacteria</taxon>
        <taxon>Pseudomonadati</taxon>
        <taxon>Verrucomicrobiota</taxon>
        <taxon>Verrucomicrobiia</taxon>
        <taxon>Verrucomicrobiales</taxon>
        <taxon>Rubritaleaceae</taxon>
        <taxon>Rubritalea</taxon>
    </lineage>
</organism>
<evidence type="ECO:0000256" key="2">
    <source>
        <dbReference type="SAM" id="MobiDB-lite"/>
    </source>
</evidence>